<dbReference type="OrthoDB" id="4281716at2"/>
<organism evidence="2 3">
    <name type="scientific">Micromonospora krabiensis</name>
    <dbReference type="NCBI Taxonomy" id="307121"/>
    <lineage>
        <taxon>Bacteria</taxon>
        <taxon>Bacillati</taxon>
        <taxon>Actinomycetota</taxon>
        <taxon>Actinomycetes</taxon>
        <taxon>Micromonosporales</taxon>
        <taxon>Micromonosporaceae</taxon>
        <taxon>Micromonospora</taxon>
    </lineage>
</organism>
<dbReference type="EMBL" id="LT598496">
    <property type="protein sequence ID" value="SBV27672.1"/>
    <property type="molecule type" value="Genomic_DNA"/>
</dbReference>
<sequence length="410" mass="44847">MSVARSIDPDQIGFDPARLARIDEHFGRYVDDGRLAGWQAVVTRRGEVVHSTTYGLRDAEAGAPVEADTLWRIYSMTKPVTSVAAMILWEEGRFELTDEISRWLPEFADLRVYSKGSTLKPYTVPAVEPIRVWHLLTHTAGLTYGFMQTSVVDGLYRAAGYDLYPPSDVDLATACRAFGQLPLLFQPGTAWGYSVATDVLGRLVEVVSGQSLDAFFADRIFRPLGMTDTRWYVDGDEAARLGALYAPDPHTGHAVRFDRLGALAYDKPALLSGGGGLISTAGDYHRFTQMLLRGGELDGVRVLGPRTVRFMTRNHLPGGQDLGTLSTGGFAETTLDGIGFGLGFAVVDDPIPSRVPSSVGEYYWGGVASTAFWVDPAEEITALFFTQLMPSSTHPIRPQLRQLVYSALVD</sequence>
<dbReference type="SUPFAM" id="SSF56601">
    <property type="entry name" value="beta-lactamase/transpeptidase-like"/>
    <property type="match status" value="1"/>
</dbReference>
<dbReference type="InterPro" id="IPR050789">
    <property type="entry name" value="Diverse_Enzym_Activities"/>
</dbReference>
<evidence type="ECO:0000313" key="3">
    <source>
        <dbReference type="Proteomes" id="UP000199393"/>
    </source>
</evidence>
<dbReference type="STRING" id="307121.GA0070620_3198"/>
<dbReference type="Pfam" id="PF00144">
    <property type="entry name" value="Beta-lactamase"/>
    <property type="match status" value="1"/>
</dbReference>
<dbReference type="PANTHER" id="PTHR43283:SF3">
    <property type="entry name" value="BETA-LACTAMASE FAMILY PROTEIN (AFU_ORTHOLOGUE AFUA_5G07500)"/>
    <property type="match status" value="1"/>
</dbReference>
<dbReference type="PANTHER" id="PTHR43283">
    <property type="entry name" value="BETA-LACTAMASE-RELATED"/>
    <property type="match status" value="1"/>
</dbReference>
<evidence type="ECO:0000259" key="1">
    <source>
        <dbReference type="Pfam" id="PF00144"/>
    </source>
</evidence>
<protein>
    <submittedName>
        <fullName evidence="2">CubicO group peptidase, beta-lactamase class C family</fullName>
    </submittedName>
</protein>
<dbReference type="InterPro" id="IPR001466">
    <property type="entry name" value="Beta-lactam-related"/>
</dbReference>
<evidence type="ECO:0000313" key="2">
    <source>
        <dbReference type="EMBL" id="SBV27672.1"/>
    </source>
</evidence>
<reference evidence="3" key="1">
    <citation type="submission" date="2016-06" db="EMBL/GenBank/DDBJ databases">
        <authorList>
            <person name="Varghese N."/>
            <person name="Submissions Spin"/>
        </authorList>
    </citation>
    <scope>NUCLEOTIDE SEQUENCE [LARGE SCALE GENOMIC DNA]</scope>
    <source>
        <strain evidence="3">DSM 45344</strain>
    </source>
</reference>
<keyword evidence="3" id="KW-1185">Reference proteome</keyword>
<gene>
    <name evidence="2" type="ORF">GA0070620_3198</name>
</gene>
<proteinExistence type="predicted"/>
<accession>A0A1C3N505</accession>
<dbReference type="Proteomes" id="UP000199393">
    <property type="component" value="Chromosome I"/>
</dbReference>
<dbReference type="RefSeq" id="WP_091591668.1">
    <property type="nucleotide sequence ID" value="NZ_JBHRWG010000004.1"/>
</dbReference>
<dbReference type="Gene3D" id="3.40.710.10">
    <property type="entry name" value="DD-peptidase/beta-lactamase superfamily"/>
    <property type="match status" value="1"/>
</dbReference>
<dbReference type="InterPro" id="IPR012338">
    <property type="entry name" value="Beta-lactam/transpept-like"/>
</dbReference>
<dbReference type="AlphaFoldDB" id="A0A1C3N505"/>
<name>A0A1C3N505_9ACTN</name>
<feature type="domain" description="Beta-lactamase-related" evidence="1">
    <location>
        <begin position="22"/>
        <end position="403"/>
    </location>
</feature>
<dbReference type="PATRIC" id="fig|307121.4.peg.3265"/>